<feature type="domain" description="ImpA N-terminal" evidence="1">
    <location>
        <begin position="13"/>
        <end position="122"/>
    </location>
</feature>
<dbReference type="EMBL" id="LAZR01000781">
    <property type="protein sequence ID" value="KKN57956.1"/>
    <property type="molecule type" value="Genomic_DNA"/>
</dbReference>
<evidence type="ECO:0000259" key="1">
    <source>
        <dbReference type="Pfam" id="PF06812"/>
    </source>
</evidence>
<dbReference type="PANTHER" id="PTHR37024">
    <property type="entry name" value="TYPE VI SECRETION SYSTEM DUF2094 AND IMPA-RELATED DOMAIN PROTEIN"/>
    <property type="match status" value="1"/>
</dbReference>
<name>A0A0F9U9L0_9ZZZZ</name>
<evidence type="ECO:0000313" key="2">
    <source>
        <dbReference type="EMBL" id="KKN57956.1"/>
    </source>
</evidence>
<proteinExistence type="predicted"/>
<gene>
    <name evidence="2" type="ORF">LCGC14_0556940</name>
</gene>
<protein>
    <recommendedName>
        <fullName evidence="1">ImpA N-terminal domain-containing protein</fullName>
    </recommendedName>
</protein>
<reference evidence="2" key="1">
    <citation type="journal article" date="2015" name="Nature">
        <title>Complex archaea that bridge the gap between prokaryotes and eukaryotes.</title>
        <authorList>
            <person name="Spang A."/>
            <person name="Saw J.H."/>
            <person name="Jorgensen S.L."/>
            <person name="Zaremba-Niedzwiedzka K."/>
            <person name="Martijn J."/>
            <person name="Lind A.E."/>
            <person name="van Eijk R."/>
            <person name="Schleper C."/>
            <person name="Guy L."/>
            <person name="Ettema T.J."/>
        </authorList>
    </citation>
    <scope>NUCLEOTIDE SEQUENCE</scope>
</reference>
<dbReference type="Pfam" id="PF16989">
    <property type="entry name" value="T6SS_VasJ"/>
    <property type="match status" value="1"/>
</dbReference>
<dbReference type="NCBIfam" id="TIGR03362">
    <property type="entry name" value="VI_chp_7"/>
    <property type="match status" value="1"/>
</dbReference>
<sequence length="518" mass="58280">MLAEYYLDIAKRPVSPLDFAGSDVRYSAEFETLEAELGKSGSLHETTAIDWQKIRETSETVLTDLSKDLRVTVWLIWSLFQRESITGLGAGISMLHYLCLNHWIDLHPRKLRTRAASIHWLNARLERAFTDHQPDAAQAETLLTLKSHLKDLDALFTAELQGDAPLLLPLCRRLKEIAQSTAQTVPSPPIQQAPESVVNKTQAVLAAQAEGGLTDTKQAQKTLRLLQDQSRALCAWWLQHKPGDPRALKLSRTLLWLPIDNLPEHNADRVTALRGLPADRLAQYAERFAQGLFAELLVDVEASLARAPFWLDGQHLAWQCLQALQAEAGMREAELQLALLLKRLPLMEELRFHDGAPFASPETRLWISSHVLPHGQIAAANESSSSIPAKESAAWDMALEESLQILRRDGLKPAVQRIKQGLSCAHSGRERFKWQLAQVRLCMSARKYDLAKTQLESLHALLQTSGLAEWEPDLALEVLTLLLNCCELLPQNQTLRERKEDIYRRLCHLDLEVALDQA</sequence>
<dbReference type="InterPro" id="IPR010657">
    <property type="entry name" value="ImpA_N"/>
</dbReference>
<dbReference type="InterPro" id="IPR017739">
    <property type="entry name" value="T6SS-assoc_VCA0119"/>
</dbReference>
<comment type="caution">
    <text evidence="2">The sequence shown here is derived from an EMBL/GenBank/DDBJ whole genome shotgun (WGS) entry which is preliminary data.</text>
</comment>
<organism evidence="2">
    <name type="scientific">marine sediment metagenome</name>
    <dbReference type="NCBI Taxonomy" id="412755"/>
    <lineage>
        <taxon>unclassified sequences</taxon>
        <taxon>metagenomes</taxon>
        <taxon>ecological metagenomes</taxon>
    </lineage>
</organism>
<dbReference type="Pfam" id="PF06812">
    <property type="entry name" value="ImpA_N"/>
    <property type="match status" value="1"/>
</dbReference>
<dbReference type="PANTHER" id="PTHR37024:SF5">
    <property type="entry name" value="IMPA N-TERMINAL DOMAIN-CONTAINING PROTEIN"/>
    <property type="match status" value="1"/>
</dbReference>
<accession>A0A0F9U9L0</accession>
<dbReference type="AlphaFoldDB" id="A0A0F9U9L0"/>